<proteinExistence type="predicted"/>
<reference evidence="5" key="2">
    <citation type="submission" date="2025-08" db="UniProtKB">
        <authorList>
            <consortium name="RefSeq"/>
        </authorList>
    </citation>
    <scope>IDENTIFICATION</scope>
</reference>
<name>A0A1U8IDW2_GOSHI</name>
<dbReference type="InterPro" id="IPR021109">
    <property type="entry name" value="Peptidase_aspartic_dom_sf"/>
</dbReference>
<dbReference type="CDD" id="cd00303">
    <property type="entry name" value="retropepsin_like"/>
    <property type="match status" value="1"/>
</dbReference>
<evidence type="ECO:0000313" key="4">
    <source>
        <dbReference type="Proteomes" id="UP000818029"/>
    </source>
</evidence>
<dbReference type="OrthoDB" id="1749844at2759"/>
<organism evidence="4 5">
    <name type="scientific">Gossypium hirsutum</name>
    <name type="common">Upland cotton</name>
    <name type="synonym">Gossypium mexicanum</name>
    <dbReference type="NCBI Taxonomy" id="3635"/>
    <lineage>
        <taxon>Eukaryota</taxon>
        <taxon>Viridiplantae</taxon>
        <taxon>Streptophyta</taxon>
        <taxon>Embryophyta</taxon>
        <taxon>Tracheophyta</taxon>
        <taxon>Spermatophyta</taxon>
        <taxon>Magnoliopsida</taxon>
        <taxon>eudicotyledons</taxon>
        <taxon>Gunneridae</taxon>
        <taxon>Pentapetalae</taxon>
        <taxon>rosids</taxon>
        <taxon>malvids</taxon>
        <taxon>Malvales</taxon>
        <taxon>Malvaceae</taxon>
        <taxon>Malvoideae</taxon>
        <taxon>Gossypium</taxon>
    </lineage>
</organism>
<keyword evidence="1" id="KW-0479">Metal-binding</keyword>
<dbReference type="GeneID" id="107895518"/>
<evidence type="ECO:0000259" key="3">
    <source>
        <dbReference type="PROSITE" id="PS50158"/>
    </source>
</evidence>
<gene>
    <name evidence="5" type="primary">LOC107895518</name>
</gene>
<sequence length="485" mass="54180">MSARGTRDCGTRGRGGHRRGTRVESSLKGSMPNLNTSETLATLTAKNGSQSRLVGNDALSKLCLEYWRGSLGPILDLRAVGRGIVRVAPTVAKNWLEATKRIMNDIDHTPEQKLKGAVSLLRDKDGLRDSLRVLIAPQMEREFVVLVDKAKIAEEVKRVEHQNRDRKRGKNKRDSKPSSSVQRPKKRARPDGPSRVGVLVTFTMAQSCCDCGRLYLGKCWKRLGVCLRCGSMEHHSRNCPQRSDQMQAPASVYAARHREDRDAADVITGTFFLFDVPYFALIDIWSTHSYVASNVSVNLGILVESTSSEIFVLSLLGQSIQVNRLYRNVLLEVQGIVFLTNLTELPFGEFDLILGMDWLVEYRVSLDCVTKRVVLISERDVEVMMINERRDYLSNVISAHVAEKLVWKGFEAYLAFVSDSVSTDSSIGNIRTVKKILHVFPKELLGLPSSWEVELGIELLPGIASVSIASYCMAPKELMELKAQL</sequence>
<feature type="compositionally biased region" description="Polar residues" evidence="2">
    <location>
        <begin position="23"/>
        <end position="34"/>
    </location>
</feature>
<dbReference type="PANTHER" id="PTHR15503">
    <property type="entry name" value="LDOC1 RELATED"/>
    <property type="match status" value="1"/>
</dbReference>
<feature type="compositionally biased region" description="Basic residues" evidence="2">
    <location>
        <begin position="164"/>
        <end position="173"/>
    </location>
</feature>
<keyword evidence="4" id="KW-1185">Reference proteome</keyword>
<dbReference type="AlphaFoldDB" id="A0A1U8IDW2"/>
<dbReference type="Pfam" id="PF08284">
    <property type="entry name" value="RVP_2"/>
    <property type="match status" value="1"/>
</dbReference>
<feature type="region of interest" description="Disordered" evidence="2">
    <location>
        <begin position="1"/>
        <end position="34"/>
    </location>
</feature>
<dbReference type="GO" id="GO:0003676">
    <property type="term" value="F:nucleic acid binding"/>
    <property type="evidence" value="ECO:0007669"/>
    <property type="project" value="InterPro"/>
</dbReference>
<feature type="domain" description="CCHC-type" evidence="3">
    <location>
        <begin position="226"/>
        <end position="241"/>
    </location>
</feature>
<evidence type="ECO:0000256" key="2">
    <source>
        <dbReference type="SAM" id="MobiDB-lite"/>
    </source>
</evidence>
<keyword evidence="1" id="KW-0862">Zinc</keyword>
<dbReference type="PROSITE" id="PS50158">
    <property type="entry name" value="ZF_CCHC"/>
    <property type="match status" value="1"/>
</dbReference>
<reference evidence="4" key="1">
    <citation type="journal article" date="2020" name="Nat. Genet.">
        <title>Genomic diversifications of five Gossypium allopolyploid species and their impact on cotton improvement.</title>
        <authorList>
            <person name="Chen Z.J."/>
            <person name="Sreedasyam A."/>
            <person name="Ando A."/>
            <person name="Song Q."/>
            <person name="De Santiago L.M."/>
            <person name="Hulse-Kemp A.M."/>
            <person name="Ding M."/>
            <person name="Ye W."/>
            <person name="Kirkbride R.C."/>
            <person name="Jenkins J."/>
            <person name="Plott C."/>
            <person name="Lovell J."/>
            <person name="Lin Y.M."/>
            <person name="Vaughn R."/>
            <person name="Liu B."/>
            <person name="Simpson S."/>
            <person name="Scheffler B.E."/>
            <person name="Wen L."/>
            <person name="Saski C.A."/>
            <person name="Grover C.E."/>
            <person name="Hu G."/>
            <person name="Conover J.L."/>
            <person name="Carlson J.W."/>
            <person name="Shu S."/>
            <person name="Boston L.B."/>
            <person name="Williams M."/>
            <person name="Peterson D.G."/>
            <person name="McGee K."/>
            <person name="Jones D.C."/>
            <person name="Wendel J.F."/>
            <person name="Stelly D.M."/>
            <person name="Grimwood J."/>
            <person name="Schmutz J."/>
        </authorList>
    </citation>
    <scope>NUCLEOTIDE SEQUENCE [LARGE SCALE GENOMIC DNA]</scope>
    <source>
        <strain evidence="4">cv. TM-1</strain>
    </source>
</reference>
<evidence type="ECO:0000313" key="5">
    <source>
        <dbReference type="RefSeq" id="XP_016676272.1"/>
    </source>
</evidence>
<dbReference type="InterPro" id="IPR001878">
    <property type="entry name" value="Znf_CCHC"/>
</dbReference>
<dbReference type="PANTHER" id="PTHR15503:SF45">
    <property type="entry name" value="RNA-DIRECTED DNA POLYMERASE HOMOLOG"/>
    <property type="match status" value="1"/>
</dbReference>
<feature type="compositionally biased region" description="Basic and acidic residues" evidence="2">
    <location>
        <begin position="1"/>
        <end position="11"/>
    </location>
</feature>
<dbReference type="PaxDb" id="3635-A0A1U8IDW2"/>
<dbReference type="GO" id="GO:0008270">
    <property type="term" value="F:zinc ion binding"/>
    <property type="evidence" value="ECO:0007669"/>
    <property type="project" value="UniProtKB-KW"/>
</dbReference>
<dbReference type="KEGG" id="ghi:107895518"/>
<keyword evidence="1" id="KW-0863">Zinc-finger</keyword>
<dbReference type="RefSeq" id="XP_016676272.1">
    <property type="nucleotide sequence ID" value="XM_016820783.2"/>
</dbReference>
<dbReference type="Gene3D" id="2.40.70.10">
    <property type="entry name" value="Acid Proteases"/>
    <property type="match status" value="1"/>
</dbReference>
<dbReference type="InterPro" id="IPR032567">
    <property type="entry name" value="RTL1-rel"/>
</dbReference>
<evidence type="ECO:0000256" key="1">
    <source>
        <dbReference type="PROSITE-ProRule" id="PRU00047"/>
    </source>
</evidence>
<dbReference type="Proteomes" id="UP000818029">
    <property type="component" value="Chromosome A10"/>
</dbReference>
<accession>A0A1U8IDW2</accession>
<feature type="region of interest" description="Disordered" evidence="2">
    <location>
        <begin position="158"/>
        <end position="194"/>
    </location>
</feature>
<protein>
    <recommendedName>
        <fullName evidence="3">CCHC-type domain-containing protein</fullName>
    </recommendedName>
</protein>